<dbReference type="OMA" id="QSMSQMF"/>
<dbReference type="EMBL" id="NQIK02000005">
    <property type="protein sequence ID" value="KAF7570895.1"/>
    <property type="molecule type" value="Genomic_DNA"/>
</dbReference>
<evidence type="ECO:0000313" key="3">
    <source>
        <dbReference type="EMBL" id="KAI1514212.1"/>
    </source>
</evidence>
<feature type="compositionally biased region" description="Polar residues" evidence="1">
    <location>
        <begin position="27"/>
        <end position="60"/>
    </location>
</feature>
<keyword evidence="5" id="KW-1185">Reference proteome</keyword>
<proteinExistence type="predicted"/>
<evidence type="ECO:0000313" key="5">
    <source>
        <dbReference type="Proteomes" id="UP000249757"/>
    </source>
</evidence>
<dbReference type="EMBL" id="NRDI02000008">
    <property type="protein sequence ID" value="KAI1514212.1"/>
    <property type="molecule type" value="Genomic_DNA"/>
</dbReference>
<gene>
    <name evidence="3" type="ORF">Ptr86124_006842</name>
    <name evidence="2" type="ORF">PtrM4_108970</name>
</gene>
<reference evidence="3" key="2">
    <citation type="submission" date="2021-05" db="EMBL/GenBank/DDBJ databases">
        <authorList>
            <person name="Moolhuijzen P.M."/>
            <person name="Moffat C.S."/>
        </authorList>
    </citation>
    <scope>NUCLEOTIDE SEQUENCE</scope>
    <source>
        <strain evidence="3">86-124</strain>
    </source>
</reference>
<reference evidence="5" key="4">
    <citation type="journal article" date="2022" name="Microb. Genom.">
        <title>A global pangenome for the wheat fungal pathogen Pyrenophora tritici-repentis and prediction of effector protein structural homology.</title>
        <authorList>
            <person name="Moolhuijzen P.M."/>
            <person name="See P.T."/>
            <person name="Shi G."/>
            <person name="Powell H.R."/>
            <person name="Cockram J."/>
            <person name="Jorgensen L.N."/>
            <person name="Benslimane H."/>
            <person name="Strelkov S.E."/>
            <person name="Turner J."/>
            <person name="Liu Z."/>
            <person name="Moffat C.S."/>
        </authorList>
    </citation>
    <scope>NUCLEOTIDE SEQUENCE [LARGE SCALE GENOMIC DNA]</scope>
</reference>
<dbReference type="Proteomes" id="UP000249757">
    <property type="component" value="Unassembled WGS sequence"/>
</dbReference>
<protein>
    <submittedName>
        <fullName evidence="2">Uncharacterized protein</fullName>
    </submittedName>
</protein>
<comment type="caution">
    <text evidence="2">The sequence shown here is derived from an EMBL/GenBank/DDBJ whole genome shotgun (WGS) entry which is preliminary data.</text>
</comment>
<evidence type="ECO:0000313" key="2">
    <source>
        <dbReference type="EMBL" id="KAF7570895.1"/>
    </source>
</evidence>
<evidence type="ECO:0000256" key="1">
    <source>
        <dbReference type="SAM" id="MobiDB-lite"/>
    </source>
</evidence>
<reference evidence="2 4" key="1">
    <citation type="journal article" date="2018" name="BMC Genomics">
        <title>Comparative genomics of the wheat fungal pathogen Pyrenophora tritici-repentis reveals chromosomal variations and genome plasticity.</title>
        <authorList>
            <person name="Moolhuijzen P."/>
            <person name="See P.T."/>
            <person name="Hane J.K."/>
            <person name="Shi G."/>
            <person name="Liu Z."/>
            <person name="Oliver R.P."/>
            <person name="Moffat C.S."/>
        </authorList>
    </citation>
    <scope>NUCLEOTIDE SEQUENCE [LARGE SCALE GENOMIC DNA]</scope>
    <source>
        <strain evidence="2">M4</strain>
    </source>
</reference>
<dbReference type="OrthoDB" id="3791526at2759"/>
<accession>A0A317AAA3</accession>
<sequence length="76" mass="8172">MPPVSQFPPARVFLKNAAAIPTPISTMPTARRSTLTSPISPRYTTASSSNPSQTMAQIMSQRPGATRTEGQRRATN</sequence>
<name>A0A317AAA3_9PLEO</name>
<dbReference type="AlphaFoldDB" id="A0A317AAA3"/>
<feature type="region of interest" description="Disordered" evidence="1">
    <location>
        <begin position="27"/>
        <end position="76"/>
    </location>
</feature>
<reference evidence="3" key="3">
    <citation type="journal article" date="2022" name="bioRxiv">
        <title>A global pangenome for the wheat fungal pathogen Pyrenophora tritici-repentis and prediction of effector protein structural homology.</title>
        <authorList>
            <person name="Moolhuijzen P."/>
            <person name="See P.T."/>
            <person name="Shi G."/>
            <person name="Powell H.R."/>
            <person name="Cockram J."/>
            <person name="Jorgensen L.N."/>
            <person name="Benslimane H."/>
            <person name="Strelkov S.E."/>
            <person name="Turner J."/>
            <person name="Liu Z."/>
            <person name="Moffat C.S."/>
        </authorList>
    </citation>
    <scope>NUCLEOTIDE SEQUENCE</scope>
    <source>
        <strain evidence="3">86-124</strain>
    </source>
</reference>
<organism evidence="2 4">
    <name type="scientific">Pyrenophora tritici-repentis</name>
    <dbReference type="NCBI Taxonomy" id="45151"/>
    <lineage>
        <taxon>Eukaryota</taxon>
        <taxon>Fungi</taxon>
        <taxon>Dikarya</taxon>
        <taxon>Ascomycota</taxon>
        <taxon>Pezizomycotina</taxon>
        <taxon>Dothideomycetes</taxon>
        <taxon>Pleosporomycetidae</taxon>
        <taxon>Pleosporales</taxon>
        <taxon>Pleosporineae</taxon>
        <taxon>Pleosporaceae</taxon>
        <taxon>Pyrenophora</taxon>
    </lineage>
</organism>
<evidence type="ECO:0000313" key="4">
    <source>
        <dbReference type="Proteomes" id="UP000245464"/>
    </source>
</evidence>
<dbReference type="Proteomes" id="UP000245464">
    <property type="component" value="Chromosome 5"/>
</dbReference>